<organism evidence="15 16">
    <name type="scientific">Corynebacterium tuscaniense</name>
    <dbReference type="NCBI Taxonomy" id="302449"/>
    <lineage>
        <taxon>Bacteria</taxon>
        <taxon>Bacillati</taxon>
        <taxon>Actinomycetota</taxon>
        <taxon>Actinomycetes</taxon>
        <taxon>Mycobacteriales</taxon>
        <taxon>Corynebacteriaceae</taxon>
        <taxon>Corynebacterium</taxon>
    </lineage>
</organism>
<dbReference type="GO" id="GO:0070475">
    <property type="term" value="P:rRNA base methylation"/>
    <property type="evidence" value="ECO:0007669"/>
    <property type="project" value="TreeGrafter"/>
</dbReference>
<dbReference type="GO" id="GO:0005737">
    <property type="term" value="C:cytoplasm"/>
    <property type="evidence" value="ECO:0007669"/>
    <property type="project" value="UniProtKB-SubCell"/>
</dbReference>
<dbReference type="RefSeq" id="WP_102724381.1">
    <property type="nucleotide sequence ID" value="NZ_PNHG01000016.1"/>
</dbReference>
<keyword evidence="8 12" id="KW-0808">Transferase</keyword>
<evidence type="ECO:0000259" key="13">
    <source>
        <dbReference type="Pfam" id="PF04452"/>
    </source>
</evidence>
<dbReference type="NCBIfam" id="TIGR00046">
    <property type="entry name" value="RsmE family RNA methyltransferase"/>
    <property type="match status" value="1"/>
</dbReference>
<dbReference type="SUPFAM" id="SSF88697">
    <property type="entry name" value="PUA domain-like"/>
    <property type="match status" value="1"/>
</dbReference>
<comment type="similarity">
    <text evidence="2 12">Belongs to the RNA methyltransferase RsmE family.</text>
</comment>
<dbReference type="SUPFAM" id="SSF75217">
    <property type="entry name" value="alpha/beta knot"/>
    <property type="match status" value="1"/>
</dbReference>
<dbReference type="AlphaFoldDB" id="A0A2N6T3B7"/>
<protein>
    <recommendedName>
        <fullName evidence="4 12">Ribosomal RNA small subunit methyltransferase E</fullName>
        <ecNumber evidence="3 12">2.1.1.193</ecNumber>
    </recommendedName>
</protein>
<dbReference type="InterPro" id="IPR046887">
    <property type="entry name" value="RsmE_PUA-like"/>
</dbReference>
<dbReference type="PANTHER" id="PTHR30027">
    <property type="entry name" value="RIBOSOMAL RNA SMALL SUBUNIT METHYLTRANSFERASE E"/>
    <property type="match status" value="1"/>
</dbReference>
<comment type="subcellular location">
    <subcellularLocation>
        <location evidence="1 12">Cytoplasm</location>
    </subcellularLocation>
</comment>
<reference evidence="15 16" key="1">
    <citation type="submission" date="2017-09" db="EMBL/GenBank/DDBJ databases">
        <title>Bacterial strain isolated from the female urinary microbiota.</title>
        <authorList>
            <person name="Thomas-White K."/>
            <person name="Kumar N."/>
            <person name="Forster S."/>
            <person name="Putonti C."/>
            <person name="Lawley T."/>
            <person name="Wolfe A.J."/>
        </authorList>
    </citation>
    <scope>NUCLEOTIDE SEQUENCE [LARGE SCALE GENOMIC DNA]</scope>
    <source>
        <strain evidence="15 16">UMB0792</strain>
    </source>
</reference>
<accession>A0A2N6T3B7</accession>
<evidence type="ECO:0000256" key="5">
    <source>
        <dbReference type="ARBA" id="ARBA00022490"/>
    </source>
</evidence>
<evidence type="ECO:0000256" key="7">
    <source>
        <dbReference type="ARBA" id="ARBA00022603"/>
    </source>
</evidence>
<dbReference type="Gene3D" id="3.40.1280.10">
    <property type="match status" value="1"/>
</dbReference>
<proteinExistence type="inferred from homology"/>
<comment type="catalytic activity">
    <reaction evidence="11 12">
        <text>uridine(1498) in 16S rRNA + S-adenosyl-L-methionine = N(3)-methyluridine(1498) in 16S rRNA + S-adenosyl-L-homocysteine + H(+)</text>
        <dbReference type="Rhea" id="RHEA:42920"/>
        <dbReference type="Rhea" id="RHEA-COMP:10283"/>
        <dbReference type="Rhea" id="RHEA-COMP:10284"/>
        <dbReference type="ChEBI" id="CHEBI:15378"/>
        <dbReference type="ChEBI" id="CHEBI:57856"/>
        <dbReference type="ChEBI" id="CHEBI:59789"/>
        <dbReference type="ChEBI" id="CHEBI:65315"/>
        <dbReference type="ChEBI" id="CHEBI:74502"/>
        <dbReference type="EC" id="2.1.1.193"/>
    </reaction>
</comment>
<evidence type="ECO:0000259" key="14">
    <source>
        <dbReference type="Pfam" id="PF20260"/>
    </source>
</evidence>
<evidence type="ECO:0000256" key="4">
    <source>
        <dbReference type="ARBA" id="ARBA00013673"/>
    </source>
</evidence>
<evidence type="ECO:0000256" key="11">
    <source>
        <dbReference type="ARBA" id="ARBA00047944"/>
    </source>
</evidence>
<evidence type="ECO:0000256" key="8">
    <source>
        <dbReference type="ARBA" id="ARBA00022679"/>
    </source>
</evidence>
<evidence type="ECO:0000256" key="6">
    <source>
        <dbReference type="ARBA" id="ARBA00022552"/>
    </source>
</evidence>
<dbReference type="Pfam" id="PF20260">
    <property type="entry name" value="PUA_4"/>
    <property type="match status" value="1"/>
</dbReference>
<feature type="domain" description="Ribosomal RNA small subunit methyltransferase E methyltransferase" evidence="13">
    <location>
        <begin position="72"/>
        <end position="227"/>
    </location>
</feature>
<dbReference type="EC" id="2.1.1.193" evidence="3 12"/>
<dbReference type="PIRSF" id="PIRSF015601">
    <property type="entry name" value="MTase_slr0722"/>
    <property type="match status" value="1"/>
</dbReference>
<evidence type="ECO:0000256" key="1">
    <source>
        <dbReference type="ARBA" id="ARBA00004496"/>
    </source>
</evidence>
<keyword evidence="9 12" id="KW-0949">S-adenosyl-L-methionine</keyword>
<dbReference type="Pfam" id="PF04452">
    <property type="entry name" value="Methyltrans_RNA"/>
    <property type="match status" value="1"/>
</dbReference>
<evidence type="ECO:0000313" key="15">
    <source>
        <dbReference type="EMBL" id="PMC63806.1"/>
    </source>
</evidence>
<dbReference type="Gene3D" id="2.40.240.20">
    <property type="entry name" value="Hypothetical PUA domain-like, domain 1"/>
    <property type="match status" value="1"/>
</dbReference>
<comment type="function">
    <text evidence="10 12">Specifically methylates the N3 position of the uracil ring of uridine 1498 (m3U1498) in 16S rRNA. Acts on the fully assembled 30S ribosomal subunit.</text>
</comment>
<dbReference type="EMBL" id="PNHG01000016">
    <property type="protein sequence ID" value="PMC63806.1"/>
    <property type="molecule type" value="Genomic_DNA"/>
</dbReference>
<dbReference type="GO" id="GO:0070042">
    <property type="term" value="F:rRNA (uridine-N3-)-methyltransferase activity"/>
    <property type="evidence" value="ECO:0007669"/>
    <property type="project" value="TreeGrafter"/>
</dbReference>
<dbReference type="InterPro" id="IPR029028">
    <property type="entry name" value="Alpha/beta_knot_MTases"/>
</dbReference>
<dbReference type="InterPro" id="IPR029026">
    <property type="entry name" value="tRNA_m1G_MTases_N"/>
</dbReference>
<dbReference type="Proteomes" id="UP000235836">
    <property type="component" value="Unassembled WGS sequence"/>
</dbReference>
<keyword evidence="16" id="KW-1185">Reference proteome</keyword>
<dbReference type="InterPro" id="IPR046886">
    <property type="entry name" value="RsmE_MTase_dom"/>
</dbReference>
<evidence type="ECO:0000256" key="9">
    <source>
        <dbReference type="ARBA" id="ARBA00022691"/>
    </source>
</evidence>
<gene>
    <name evidence="15" type="ORF">CJ203_09270</name>
</gene>
<dbReference type="PANTHER" id="PTHR30027:SF3">
    <property type="entry name" value="16S RRNA (URACIL(1498)-N(3))-METHYLTRANSFERASE"/>
    <property type="match status" value="1"/>
</dbReference>
<keyword evidence="6 12" id="KW-0698">rRNA processing</keyword>
<evidence type="ECO:0000256" key="2">
    <source>
        <dbReference type="ARBA" id="ARBA00005528"/>
    </source>
</evidence>
<comment type="caution">
    <text evidence="15">The sequence shown here is derived from an EMBL/GenBank/DDBJ whole genome shotgun (WGS) entry which is preliminary data.</text>
</comment>
<name>A0A2N6T3B7_9CORY</name>
<keyword evidence="5 12" id="KW-0963">Cytoplasm</keyword>
<dbReference type="InterPro" id="IPR006700">
    <property type="entry name" value="RsmE"/>
</dbReference>
<dbReference type="CDD" id="cd18084">
    <property type="entry name" value="RsmE-like"/>
    <property type="match status" value="1"/>
</dbReference>
<evidence type="ECO:0000256" key="10">
    <source>
        <dbReference type="ARBA" id="ARBA00025699"/>
    </source>
</evidence>
<keyword evidence="7 12" id="KW-0489">Methyltransferase</keyword>
<evidence type="ECO:0000256" key="3">
    <source>
        <dbReference type="ARBA" id="ARBA00012328"/>
    </source>
</evidence>
<feature type="domain" description="Ribosomal RNA small subunit methyltransferase E PUA-like" evidence="14">
    <location>
        <begin position="16"/>
        <end position="62"/>
    </location>
</feature>
<evidence type="ECO:0000313" key="16">
    <source>
        <dbReference type="Proteomes" id="UP000235836"/>
    </source>
</evidence>
<dbReference type="InterPro" id="IPR015947">
    <property type="entry name" value="PUA-like_sf"/>
</dbReference>
<sequence>MSLPYFITSDPLSGRLSGPEGRHAVTVKRIQPGEHIMLIDGTGTTAEIRVTAVEGKDGLVGEVVDKQEVPRPVPRVTIVQAIPKSERAELAVDLATQGGADAIVPWISHRTIARWQGPKVAKNVEKWQATAREAAKQSRRAWIPQVHDPVTTNQLAQMLRGKTAYVLHEDAAVSIKDADLSADEIFLIIGPEGGIGVDELETLGAQAITLGPEVLRTASAGLAALCAVGVLTGRW</sequence>
<evidence type="ECO:0000256" key="12">
    <source>
        <dbReference type="PIRNR" id="PIRNR015601"/>
    </source>
</evidence>
<dbReference type="NCBIfam" id="NF008693">
    <property type="entry name" value="PRK11713.2-3"/>
    <property type="match status" value="1"/>
</dbReference>